<sequence>MPRENYMPFYEERDRIAIFKDRHSLFRFAKSTERRPINHA</sequence>
<reference evidence="1" key="1">
    <citation type="journal article" date="2021" name="Proc. Natl. Acad. Sci. U.S.A.">
        <title>A Catalog of Tens of Thousands of Viruses from Human Metagenomes Reveals Hidden Associations with Chronic Diseases.</title>
        <authorList>
            <person name="Tisza M.J."/>
            <person name="Buck C.B."/>
        </authorList>
    </citation>
    <scope>NUCLEOTIDE SEQUENCE</scope>
    <source>
        <strain evidence="1">CtdvJ3</strain>
    </source>
</reference>
<protein>
    <submittedName>
        <fullName evidence="1">Uncharacterized protein</fullName>
    </submittedName>
</protein>
<accession>A0A8S5SD15</accession>
<evidence type="ECO:0000313" key="1">
    <source>
        <dbReference type="EMBL" id="DAF48567.1"/>
    </source>
</evidence>
<proteinExistence type="predicted"/>
<organism evidence="1">
    <name type="scientific">Siphoviridae sp. ctdvJ3</name>
    <dbReference type="NCBI Taxonomy" id="2827903"/>
    <lineage>
        <taxon>Viruses</taxon>
        <taxon>Duplodnaviria</taxon>
        <taxon>Heunggongvirae</taxon>
        <taxon>Uroviricota</taxon>
        <taxon>Caudoviricetes</taxon>
    </lineage>
</organism>
<dbReference type="EMBL" id="BK032569">
    <property type="protein sequence ID" value="DAF48567.1"/>
    <property type="molecule type" value="Genomic_DNA"/>
</dbReference>
<name>A0A8S5SD15_9CAUD</name>